<dbReference type="Proteomes" id="UP000427071">
    <property type="component" value="Chromosome"/>
</dbReference>
<dbReference type="KEGG" id="ckw:CKALI_05840"/>
<protein>
    <submittedName>
        <fullName evidence="3">Methylmalonyl-CoA mutase small subunit</fullName>
        <ecNumber evidence="3">5.4.99.2</ecNumber>
    </submittedName>
</protein>
<dbReference type="Gene3D" id="3.40.50.280">
    <property type="entry name" value="Cobalamin-binding domain"/>
    <property type="match status" value="1"/>
</dbReference>
<dbReference type="InterPro" id="IPR016176">
    <property type="entry name" value="Cbl-dep_enz_cat"/>
</dbReference>
<accession>A0A6B8VR19</accession>
<dbReference type="AlphaFoldDB" id="A0A6B8VR19"/>
<name>A0A6B8VR19_9CORY</name>
<dbReference type="GO" id="GO:0031419">
    <property type="term" value="F:cobalamin binding"/>
    <property type="evidence" value="ECO:0007669"/>
    <property type="project" value="UniProtKB-KW"/>
</dbReference>
<dbReference type="EC" id="5.4.99.2" evidence="3"/>
<dbReference type="GO" id="GO:0004494">
    <property type="term" value="F:methylmalonyl-CoA mutase activity"/>
    <property type="evidence" value="ECO:0007669"/>
    <property type="project" value="UniProtKB-EC"/>
</dbReference>
<reference evidence="4" key="1">
    <citation type="submission" date="2019-11" db="EMBL/GenBank/DDBJ databases">
        <title>Complete genome sequence of Corynebacterium kalinowskii 1959, a novel Corynebacterium species isolated from soil of a small paddock in Vilsendorf, Germany.</title>
        <authorList>
            <person name="Schaffert L."/>
            <person name="Ruwe M."/>
            <person name="Milse J."/>
            <person name="Hanuschka K."/>
            <person name="Ortseifen V."/>
            <person name="Droste J."/>
            <person name="Brandt D."/>
            <person name="Schlueter L."/>
            <person name="Kutter Y."/>
            <person name="Vinke S."/>
            <person name="Viehoefer P."/>
            <person name="Jacob L."/>
            <person name="Luebke N.-C."/>
            <person name="Schulte-Berndt E."/>
            <person name="Hain C."/>
            <person name="Linder M."/>
            <person name="Schmidt P."/>
            <person name="Wollenschlaeger L."/>
            <person name="Luttermann T."/>
            <person name="Thieme E."/>
            <person name="Hassa J."/>
            <person name="Haak M."/>
            <person name="Wittchen M."/>
            <person name="Mentz A."/>
            <person name="Persicke M."/>
            <person name="Busche T."/>
            <person name="Ruckert C."/>
        </authorList>
    </citation>
    <scope>NUCLEOTIDE SEQUENCE [LARGE SCALE GENOMIC DNA]</scope>
    <source>
        <strain evidence="4">1959</strain>
    </source>
</reference>
<evidence type="ECO:0000256" key="1">
    <source>
        <dbReference type="ARBA" id="ARBA00011870"/>
    </source>
</evidence>
<dbReference type="EMBL" id="CP046452">
    <property type="protein sequence ID" value="QGU02037.1"/>
    <property type="molecule type" value="Genomic_DNA"/>
</dbReference>
<evidence type="ECO:0000259" key="2">
    <source>
        <dbReference type="Pfam" id="PF01642"/>
    </source>
</evidence>
<feature type="domain" description="Methylmalonyl-CoA mutase alpha/beta chain catalytic" evidence="2">
    <location>
        <begin position="155"/>
        <end position="504"/>
    </location>
</feature>
<dbReference type="SUPFAM" id="SSF51703">
    <property type="entry name" value="Cobalamin (vitamin B12)-dependent enzymes"/>
    <property type="match status" value="1"/>
</dbReference>
<dbReference type="InterPro" id="IPR006099">
    <property type="entry name" value="MeMalonylCoA_mutase_a/b_cat"/>
</dbReference>
<proteinExistence type="predicted"/>
<evidence type="ECO:0000313" key="4">
    <source>
        <dbReference type="Proteomes" id="UP000427071"/>
    </source>
</evidence>
<dbReference type="PANTHER" id="PTHR48101:SF4">
    <property type="entry name" value="METHYLMALONYL-COA MUTASE, MITOCHONDRIAL"/>
    <property type="match status" value="1"/>
</dbReference>
<sequence length="637" mass="67272">MPSFEFKHKGRRSVVTDVQSDAVNTSLPADFADNQQDWYKQVAKVFARVQKKDIADVPLDVWTKLIHTTYEGIDVNPLYTRADELAEVSAPGVFPFTRGGVATSAERIGWDVTETFGGTLSGTSGDPAATNKAILHALNNGTTVVVVDLTAGLTAADLSVVLKDVLLDLVEVRVVAGTEVKAAGEALKKLAEDAGVADKARFELAAAPLTDSIVGAEGISLADAVAIAVENAAWSGTIRTLLVDATVFANQGATDAQEIGFALAAGVEYVRALTEAGLSVEQALSQIAFRFAATDDQFAQIAKFRVARTLWARVAEVLEAPEAGFAPQHAVTAPAMFSQRDPWVNMLRVTVAAFAAGVGGASDVEVLPFDSAIQGGLPGTSRVFAARIARNTNLLLLEESHLGYVVDPAGGSYFVESLTKQLAEKAWAEFAGVEAKGGLREADIQADLDASYEKMRSDIARRVKKVTGINEFPNLGEKPLPAELRTEPTGIRRWAADFEALRDRSDAFLDANGKRPLIGMIPVGPLAKHNIRTGFTANLLASGGIETANPGQVTPGTDEFVTAAKASDIVVVCGTDQEYEATGADVVKALREAGVSTILIAGAEKSFENADVKPDGYVNMKIDAASTLSDLLTKLGA</sequence>
<comment type="subunit">
    <text evidence="1">Heterodimer of an alpha and a beta chain.</text>
</comment>
<feature type="domain" description="Methylmalonyl-CoA mutase alpha/beta chain catalytic" evidence="2">
    <location>
        <begin position="68"/>
        <end position="149"/>
    </location>
</feature>
<keyword evidence="3" id="KW-0413">Isomerase</keyword>
<organism evidence="3 4">
    <name type="scientific">Corynebacterium kalinowskii</name>
    <dbReference type="NCBI Taxonomy" id="2675216"/>
    <lineage>
        <taxon>Bacteria</taxon>
        <taxon>Bacillati</taxon>
        <taxon>Actinomycetota</taxon>
        <taxon>Actinomycetes</taxon>
        <taxon>Mycobacteriales</taxon>
        <taxon>Corynebacteriaceae</taxon>
        <taxon>Corynebacterium</taxon>
    </lineage>
</organism>
<dbReference type="Pfam" id="PF01642">
    <property type="entry name" value="MM_CoA_mutase"/>
    <property type="match status" value="2"/>
</dbReference>
<dbReference type="Gene3D" id="3.20.20.240">
    <property type="entry name" value="Methylmalonyl-CoA mutase"/>
    <property type="match status" value="1"/>
</dbReference>
<gene>
    <name evidence="3" type="primary">mutA</name>
    <name evidence="3" type="ORF">CKALI_05840</name>
</gene>
<evidence type="ECO:0000313" key="3">
    <source>
        <dbReference type="EMBL" id="QGU02037.1"/>
    </source>
</evidence>
<dbReference type="PANTHER" id="PTHR48101">
    <property type="entry name" value="METHYLMALONYL-COA MUTASE, MITOCHONDRIAL-RELATED"/>
    <property type="match status" value="1"/>
</dbReference>
<dbReference type="RefSeq" id="WP_156192397.1">
    <property type="nucleotide sequence ID" value="NZ_CP046452.1"/>
</dbReference>
<keyword evidence="4" id="KW-1185">Reference proteome</keyword>